<dbReference type="RefSeq" id="WP_051528850.1">
    <property type="nucleotide sequence ID" value="NZ_CP028519.1"/>
</dbReference>
<dbReference type="Pfam" id="PF13489">
    <property type="entry name" value="Methyltransf_23"/>
    <property type="match status" value="1"/>
</dbReference>
<protein>
    <submittedName>
        <fullName evidence="3">Class I SAM-dependent methyltransferase</fullName>
    </submittedName>
</protein>
<dbReference type="InterPro" id="IPR029063">
    <property type="entry name" value="SAM-dependent_MTases_sf"/>
</dbReference>
<evidence type="ECO:0000313" key="4">
    <source>
        <dbReference type="Proteomes" id="UP000244173"/>
    </source>
</evidence>
<name>A0A2S0P9F6_9NEIS</name>
<dbReference type="AlphaFoldDB" id="A0A2S0P9F6"/>
<keyword evidence="1 3" id="KW-0808">Transferase</keyword>
<feature type="coiled-coil region" evidence="2">
    <location>
        <begin position="132"/>
        <end position="184"/>
    </location>
</feature>
<dbReference type="OrthoDB" id="9816564at2"/>
<evidence type="ECO:0000256" key="2">
    <source>
        <dbReference type="SAM" id="Coils"/>
    </source>
</evidence>
<keyword evidence="3" id="KW-0489">Methyltransferase</keyword>
<dbReference type="EMBL" id="CP028519">
    <property type="protein sequence ID" value="AVY94044.1"/>
    <property type="molecule type" value="Genomic_DNA"/>
</dbReference>
<dbReference type="Gene3D" id="3.40.50.150">
    <property type="entry name" value="Vaccinia Virus protein VP39"/>
    <property type="match status" value="1"/>
</dbReference>
<reference evidence="3 4" key="1">
    <citation type="submission" date="2018-04" db="EMBL/GenBank/DDBJ databases">
        <title>Denitrifier Microvirgula.</title>
        <authorList>
            <person name="Anderson E."/>
            <person name="Jang J."/>
            <person name="Ishii S."/>
        </authorList>
    </citation>
    <scope>NUCLEOTIDE SEQUENCE [LARGE SCALE GENOMIC DNA]</scope>
    <source>
        <strain evidence="3 4">BE2.4</strain>
    </source>
</reference>
<gene>
    <name evidence="3" type="ORF">DAI18_08290</name>
</gene>
<dbReference type="CDD" id="cd02440">
    <property type="entry name" value="AdoMet_MTases"/>
    <property type="match status" value="1"/>
</dbReference>
<keyword evidence="4" id="KW-1185">Reference proteome</keyword>
<dbReference type="SUPFAM" id="SSF53335">
    <property type="entry name" value="S-adenosyl-L-methionine-dependent methyltransferases"/>
    <property type="match status" value="1"/>
</dbReference>
<sequence>MLQDNNPEIDLQVLEARLSRDIQTRRRDSLMQATPLAVAPVGKPSLRQRLQRYPLLVRIVRATRRTMQALTLHGLPFRERVRMLPLVGRAARWTFVLLQLPRFRDITLGKLQVHDDLFRQHTEAIRSSQAHLQSLQDANNDMSAALLNMERQQRAWRCTQENRIASLQQQLREAEQLLLRGADECAAPLPRDTVETALLDSYYVAFEDAFRGSREEIKARQTVYLPVLRERAGGQADWSVLDIGCGRGEWLELLTENGIACRGIDLNQRMAEQCRQHGLDVTHGDAISYLNSLPAGSLGAVTGFHLIEHIPFEVLLQLFDAALRALRPDGLVIFETPNPENVIVGSCSFYNDSTHLNPIPPLVLEFLAQHRGYARTEIRRLHPVDAEWHVKDGSSELAQRFNHLMYGPQDYALIAWKRHAD</sequence>
<accession>A0A2S0P9F6</accession>
<dbReference type="Proteomes" id="UP000244173">
    <property type="component" value="Chromosome"/>
</dbReference>
<dbReference type="GO" id="GO:0008168">
    <property type="term" value="F:methyltransferase activity"/>
    <property type="evidence" value="ECO:0007669"/>
    <property type="project" value="UniProtKB-KW"/>
</dbReference>
<proteinExistence type="predicted"/>
<dbReference type="PANTHER" id="PTHR43861:SF3">
    <property type="entry name" value="PUTATIVE (AFU_ORTHOLOGUE AFUA_2G14390)-RELATED"/>
    <property type="match status" value="1"/>
</dbReference>
<organism evidence="3 4">
    <name type="scientific">Microvirgula aerodenitrificans</name>
    <dbReference type="NCBI Taxonomy" id="57480"/>
    <lineage>
        <taxon>Bacteria</taxon>
        <taxon>Pseudomonadati</taxon>
        <taxon>Pseudomonadota</taxon>
        <taxon>Betaproteobacteria</taxon>
        <taxon>Neisseriales</taxon>
        <taxon>Aquaspirillaceae</taxon>
        <taxon>Microvirgula</taxon>
    </lineage>
</organism>
<dbReference type="KEGG" id="maer:DAI18_08290"/>
<dbReference type="PANTHER" id="PTHR43861">
    <property type="entry name" value="TRANS-ACONITATE 2-METHYLTRANSFERASE-RELATED"/>
    <property type="match status" value="1"/>
</dbReference>
<dbReference type="GO" id="GO:0032259">
    <property type="term" value="P:methylation"/>
    <property type="evidence" value="ECO:0007669"/>
    <property type="project" value="UniProtKB-KW"/>
</dbReference>
<evidence type="ECO:0000313" key="3">
    <source>
        <dbReference type="EMBL" id="AVY94044.1"/>
    </source>
</evidence>
<keyword evidence="2" id="KW-0175">Coiled coil</keyword>
<dbReference type="STRING" id="1122240.GCA_000620105_02203"/>
<evidence type="ECO:0000256" key="1">
    <source>
        <dbReference type="ARBA" id="ARBA00022679"/>
    </source>
</evidence>